<evidence type="ECO:0000313" key="2">
    <source>
        <dbReference type="EMBL" id="OIR18636.1"/>
    </source>
</evidence>
<comment type="caution">
    <text evidence="2">The sequence shown here is derived from an EMBL/GenBank/DDBJ whole genome shotgun (WGS) entry which is preliminary data.</text>
</comment>
<dbReference type="EMBL" id="MLJW01000002">
    <property type="protein sequence ID" value="OIR18636.1"/>
    <property type="molecule type" value="Genomic_DNA"/>
</dbReference>
<sequence>MPSVPGLRSAREKVGRLVYFGRMLDKVRLHARGLLPPDFVTNLGYGVPRSLDGRCCTFLGVRYEALVARVLQGGSDEEILAWAHANGTPRSDADCELFNAFMSKRGWRDDGSETLRRRIVEFGLTGKPIDTYFDLFDYDEGRAS</sequence>
<name>A0A1J5TXV5_9ZZZZ</name>
<organism evidence="2">
    <name type="scientific">mine drainage metagenome</name>
    <dbReference type="NCBI Taxonomy" id="410659"/>
    <lineage>
        <taxon>unclassified sequences</taxon>
        <taxon>metagenomes</taxon>
        <taxon>ecological metagenomes</taxon>
    </lineage>
</organism>
<dbReference type="Pfam" id="PF16798">
    <property type="entry name" value="DUF5069"/>
    <property type="match status" value="1"/>
</dbReference>
<accession>A0A1J5TXV5</accession>
<dbReference type="InterPro" id="IPR031849">
    <property type="entry name" value="DUF5069"/>
</dbReference>
<dbReference type="AlphaFoldDB" id="A0A1J5TXV5"/>
<evidence type="ECO:0000259" key="1">
    <source>
        <dbReference type="Pfam" id="PF16798"/>
    </source>
</evidence>
<gene>
    <name evidence="2" type="ORF">GALL_09750</name>
</gene>
<reference evidence="2" key="1">
    <citation type="submission" date="2016-10" db="EMBL/GenBank/DDBJ databases">
        <title>Sequence of Gallionella enrichment culture.</title>
        <authorList>
            <person name="Poehlein A."/>
            <person name="Muehling M."/>
            <person name="Daniel R."/>
        </authorList>
    </citation>
    <scope>NUCLEOTIDE SEQUENCE</scope>
</reference>
<protein>
    <recommendedName>
        <fullName evidence="1">DUF5069 domain-containing protein</fullName>
    </recommendedName>
</protein>
<proteinExistence type="predicted"/>
<feature type="domain" description="DUF5069" evidence="1">
    <location>
        <begin position="7"/>
        <end position="142"/>
    </location>
</feature>